<dbReference type="Proteomes" id="UP000233325">
    <property type="component" value="Unassembled WGS sequence"/>
</dbReference>
<keyword evidence="3" id="KW-0378">Hydrolase</keyword>
<evidence type="ECO:0000256" key="2">
    <source>
        <dbReference type="ARBA" id="ARBA00022722"/>
    </source>
</evidence>
<comment type="cofactor">
    <cofactor evidence="1">
        <name>Mg(2+)</name>
        <dbReference type="ChEBI" id="CHEBI:18420"/>
    </cofactor>
</comment>
<evidence type="ECO:0000256" key="1">
    <source>
        <dbReference type="ARBA" id="ARBA00001946"/>
    </source>
</evidence>
<dbReference type="Pfam" id="PF08774">
    <property type="entry name" value="VRR_NUC"/>
    <property type="match status" value="1"/>
</dbReference>
<evidence type="ECO:0000313" key="6">
    <source>
        <dbReference type="Proteomes" id="UP000233325"/>
    </source>
</evidence>
<accession>A0A2N2E106</accession>
<gene>
    <name evidence="5" type="ORF">CVU83_01740</name>
</gene>
<organism evidence="5 6">
    <name type="scientific">Candidatus Falkowbacteria bacterium HGW-Falkowbacteria-2</name>
    <dbReference type="NCBI Taxonomy" id="2013769"/>
    <lineage>
        <taxon>Bacteria</taxon>
        <taxon>Candidatus Falkowiibacteriota</taxon>
    </lineage>
</organism>
<dbReference type="GO" id="GO:0004518">
    <property type="term" value="F:nuclease activity"/>
    <property type="evidence" value="ECO:0007669"/>
    <property type="project" value="UniProtKB-KW"/>
</dbReference>
<name>A0A2N2E106_9BACT</name>
<dbReference type="Gene3D" id="3.40.1350.10">
    <property type="match status" value="1"/>
</dbReference>
<comment type="caution">
    <text evidence="5">The sequence shown here is derived from an EMBL/GenBank/DDBJ whole genome shotgun (WGS) entry which is preliminary data.</text>
</comment>
<protein>
    <recommendedName>
        <fullName evidence="4">VRR-NUC domain-containing protein</fullName>
    </recommendedName>
</protein>
<dbReference type="AlphaFoldDB" id="A0A2N2E106"/>
<evidence type="ECO:0000256" key="3">
    <source>
        <dbReference type="ARBA" id="ARBA00022801"/>
    </source>
</evidence>
<evidence type="ECO:0000313" key="5">
    <source>
        <dbReference type="EMBL" id="PKM88414.1"/>
    </source>
</evidence>
<dbReference type="GO" id="GO:0016788">
    <property type="term" value="F:hydrolase activity, acting on ester bonds"/>
    <property type="evidence" value="ECO:0007669"/>
    <property type="project" value="InterPro"/>
</dbReference>
<sequence length="142" mass="15985">MPIPRIKTTKAIVPSEDNECMALANYLRLKGLRFSHIAQETPAGSYQFGVWKPAYKTLKRNKEMGVNQGVPDYIVMIERKGTEKAGPRNNILLFIEMKRELGGKVSTEQSEWINALNKVFGVVAVVCCGFEEAKNFIDAYVK</sequence>
<keyword evidence="2" id="KW-0540">Nuclease</keyword>
<feature type="domain" description="VRR-NUC" evidence="4">
    <location>
        <begin position="62"/>
        <end position="128"/>
    </location>
</feature>
<proteinExistence type="predicted"/>
<dbReference type="GO" id="GO:0003676">
    <property type="term" value="F:nucleic acid binding"/>
    <property type="evidence" value="ECO:0007669"/>
    <property type="project" value="InterPro"/>
</dbReference>
<dbReference type="InterPro" id="IPR014883">
    <property type="entry name" value="VRR_NUC"/>
</dbReference>
<dbReference type="EMBL" id="PHAH01000018">
    <property type="protein sequence ID" value="PKM88414.1"/>
    <property type="molecule type" value="Genomic_DNA"/>
</dbReference>
<dbReference type="InterPro" id="IPR011856">
    <property type="entry name" value="tRNA_endonuc-like_dom_sf"/>
</dbReference>
<reference evidence="5 6" key="1">
    <citation type="journal article" date="2017" name="ISME J.">
        <title>Potential for microbial H2 and metal transformations associated with novel bacteria and archaea in deep terrestrial subsurface sediments.</title>
        <authorList>
            <person name="Hernsdorf A.W."/>
            <person name="Amano Y."/>
            <person name="Miyakawa K."/>
            <person name="Ise K."/>
            <person name="Suzuki Y."/>
            <person name="Anantharaman K."/>
            <person name="Probst A."/>
            <person name="Burstein D."/>
            <person name="Thomas B.C."/>
            <person name="Banfield J.F."/>
        </authorList>
    </citation>
    <scope>NUCLEOTIDE SEQUENCE [LARGE SCALE GENOMIC DNA]</scope>
    <source>
        <strain evidence="5">HGW-Falkowbacteria-2</strain>
    </source>
</reference>
<evidence type="ECO:0000259" key="4">
    <source>
        <dbReference type="Pfam" id="PF08774"/>
    </source>
</evidence>